<sequence>MEKINIKLISASILLLLTSSLVVYGQIPTGIYTDTVQNNGSKTVHQVKINGDYFIYNEYEVDPAKFIKTVGGFFKIENNSSQNTLVVQLEFNSDYEKDALKQLTIPFKMDGENLQLNWSQKLALEPTTPAAQDLDGAWLFATRGPDKGQERRGEENSRKTLKLLIDNTFQWIAYDTESFRFSGTGGGSYTSLDGIYTEHIEFFSKDDTRVGAQLNFNYNIKGKDWHHTGKNSKGEPMYEIWSKR</sequence>
<reference evidence="1 2" key="1">
    <citation type="submission" date="2016-10" db="EMBL/GenBank/DDBJ databases">
        <authorList>
            <person name="de Groot N.N."/>
        </authorList>
    </citation>
    <scope>NUCLEOTIDE SEQUENCE [LARGE SCALE GENOMIC DNA]</scope>
    <source>
        <strain evidence="1 2">MAR_2009_71</strain>
    </source>
</reference>
<dbReference type="EMBL" id="FNTB01000001">
    <property type="protein sequence ID" value="SEB74802.1"/>
    <property type="molecule type" value="Genomic_DNA"/>
</dbReference>
<dbReference type="Gene3D" id="2.40.128.490">
    <property type="entry name" value="Uncharacterised protein PF14869, DUF4488"/>
    <property type="match status" value="1"/>
</dbReference>
<dbReference type="Proteomes" id="UP000183038">
    <property type="component" value="Unassembled WGS sequence"/>
</dbReference>
<dbReference type="AlphaFoldDB" id="A0A1H4LX55"/>
<gene>
    <name evidence="1" type="ORF">SAMN05192540_1440</name>
</gene>
<evidence type="ECO:0000313" key="1">
    <source>
        <dbReference type="EMBL" id="SEB74802.1"/>
    </source>
</evidence>
<organism evidence="1 2">
    <name type="scientific">Maribacter dokdonensis</name>
    <dbReference type="NCBI Taxonomy" id="320912"/>
    <lineage>
        <taxon>Bacteria</taxon>
        <taxon>Pseudomonadati</taxon>
        <taxon>Bacteroidota</taxon>
        <taxon>Flavobacteriia</taxon>
        <taxon>Flavobacteriales</taxon>
        <taxon>Flavobacteriaceae</taxon>
        <taxon>Maribacter</taxon>
    </lineage>
</organism>
<accession>A0A1H4LX55</accession>
<protein>
    <recommendedName>
        <fullName evidence="3">Membrane or secreted protein</fullName>
    </recommendedName>
</protein>
<evidence type="ECO:0000313" key="2">
    <source>
        <dbReference type="Proteomes" id="UP000183038"/>
    </source>
</evidence>
<proteinExistence type="predicted"/>
<dbReference type="OrthoDB" id="706756at2"/>
<name>A0A1H4LX55_9FLAO</name>
<evidence type="ECO:0008006" key="3">
    <source>
        <dbReference type="Google" id="ProtNLM"/>
    </source>
</evidence>
<dbReference type="RefSeq" id="WP_074671358.1">
    <property type="nucleotide sequence ID" value="NZ_FNTB01000001.1"/>
</dbReference>